<evidence type="ECO:0000313" key="3">
    <source>
        <dbReference type="Proteomes" id="UP000002383"/>
    </source>
</evidence>
<evidence type="ECO:0000259" key="1">
    <source>
        <dbReference type="Pfam" id="PF10124"/>
    </source>
</evidence>
<protein>
    <recommendedName>
        <fullName evidence="1">Bacteriophage Mu GpT domain-containing protein</fullName>
    </recommendedName>
</protein>
<dbReference type="EMBL" id="CP001339">
    <property type="protein sequence ID" value="ACL72720.1"/>
    <property type="molecule type" value="Genomic_DNA"/>
</dbReference>
<dbReference type="RefSeq" id="WP_012638203.1">
    <property type="nucleotide sequence ID" value="NC_011901.1"/>
</dbReference>
<evidence type="ECO:0000313" key="2">
    <source>
        <dbReference type="EMBL" id="ACL72720.1"/>
    </source>
</evidence>
<dbReference type="eggNOG" id="COG4397">
    <property type="taxonomic scope" value="Bacteria"/>
</dbReference>
<accession>B8GS16</accession>
<dbReference type="Proteomes" id="UP000002383">
    <property type="component" value="Chromosome"/>
</dbReference>
<gene>
    <name evidence="2" type="ordered locus">Tgr7_1637</name>
</gene>
<keyword evidence="3" id="KW-1185">Reference proteome</keyword>
<dbReference type="STRING" id="396588.Tgr7_1637"/>
<organism evidence="2 3">
    <name type="scientific">Thioalkalivibrio sulfidiphilus (strain HL-EbGR7)</name>
    <dbReference type="NCBI Taxonomy" id="396588"/>
    <lineage>
        <taxon>Bacteria</taxon>
        <taxon>Pseudomonadati</taxon>
        <taxon>Pseudomonadota</taxon>
        <taxon>Gammaproteobacteria</taxon>
        <taxon>Chromatiales</taxon>
        <taxon>Ectothiorhodospiraceae</taxon>
        <taxon>Thioalkalivibrio</taxon>
    </lineage>
</organism>
<dbReference type="OrthoDB" id="9804833at2"/>
<dbReference type="Pfam" id="PF10124">
    <property type="entry name" value="Mu-like_gpT"/>
    <property type="match status" value="1"/>
</dbReference>
<dbReference type="KEGG" id="tgr:Tgr7_1637"/>
<dbReference type="HOGENOM" id="CLU_070805_0_0_6"/>
<proteinExistence type="predicted"/>
<reference evidence="2 3" key="1">
    <citation type="journal article" date="2011" name="Stand. Genomic Sci.">
        <title>Complete genome sequence of 'Thioalkalivibrio sulfidophilus' HL-EbGr7.</title>
        <authorList>
            <person name="Muyzer G."/>
            <person name="Sorokin D.Y."/>
            <person name="Mavromatis K."/>
            <person name="Lapidus A."/>
            <person name="Clum A."/>
            <person name="Ivanova N."/>
            <person name="Pati A."/>
            <person name="d'Haeseleer P."/>
            <person name="Woyke T."/>
            <person name="Kyrpides N.C."/>
        </authorList>
    </citation>
    <scope>NUCLEOTIDE SEQUENCE [LARGE SCALE GENOMIC DNA]</scope>
    <source>
        <strain evidence="2 3">HL-EbGR7</strain>
    </source>
</reference>
<dbReference type="InterPro" id="IPR018774">
    <property type="entry name" value="Phage_Mu_GpT"/>
</dbReference>
<feature type="domain" description="Bacteriophage Mu GpT" evidence="1">
    <location>
        <begin position="8"/>
        <end position="302"/>
    </location>
</feature>
<name>B8GS16_THISH</name>
<sequence>MIITPSTLRALMTGFRREYQQGLNMAEPAWDRVATRIPSSSRSNTYGWLGQFPQFREWVGSRVIKDMAAHGYQIENKLWESTVGVARVDIEDDNLGIYSPLFQEMGRAAAIQPDELVFGLLKDAHNQPCYDGQNFFDDEHPVFAEVDGTGDPTLVSNQDIPAENPGPAWYLLDISRAIKPLIFQERVPHDLQAMLDEKDEQVFMQDEYRYGVRARSNVGFGFWQMAYKSQQPLSQENYAKARTAMMEMKADGGRPLAIRPTLLVVPPTLEQQGLEVLKAERLANGSTNIYRDSAELLATPWVA</sequence>
<dbReference type="AlphaFoldDB" id="B8GS16"/>